<evidence type="ECO:0000259" key="9">
    <source>
        <dbReference type="PROSITE" id="PS51387"/>
    </source>
</evidence>
<keyword evidence="4" id="KW-0732">Signal</keyword>
<evidence type="ECO:0000313" key="11">
    <source>
        <dbReference type="Proteomes" id="UP001428341"/>
    </source>
</evidence>
<accession>A0AAP0M7P6</accession>
<dbReference type="InterPro" id="IPR045735">
    <property type="entry name" value="Spore_III_AA_AAA+_ATPase"/>
</dbReference>
<keyword evidence="8" id="KW-0325">Glycoprotein</keyword>
<dbReference type="Gene3D" id="3.40.462.20">
    <property type="match status" value="1"/>
</dbReference>
<dbReference type="SUPFAM" id="SSF52540">
    <property type="entry name" value="P-loop containing nucleoside triphosphate hydrolases"/>
    <property type="match status" value="1"/>
</dbReference>
<dbReference type="AlphaFoldDB" id="A0AAP0M7P6"/>
<dbReference type="Gene3D" id="3.40.50.300">
    <property type="entry name" value="P-loop containing nucleotide triphosphate hydrolases"/>
    <property type="match status" value="1"/>
</dbReference>
<dbReference type="CDD" id="cd00009">
    <property type="entry name" value="AAA"/>
    <property type="match status" value="1"/>
</dbReference>
<dbReference type="InterPro" id="IPR016169">
    <property type="entry name" value="FAD-bd_PCMH_sub2"/>
</dbReference>
<dbReference type="SUPFAM" id="SSF56176">
    <property type="entry name" value="FAD-binding/transporter-associated domain-like"/>
    <property type="match status" value="1"/>
</dbReference>
<dbReference type="GO" id="GO:0071949">
    <property type="term" value="F:FAD binding"/>
    <property type="evidence" value="ECO:0007669"/>
    <property type="project" value="InterPro"/>
</dbReference>
<evidence type="ECO:0000256" key="7">
    <source>
        <dbReference type="ARBA" id="ARBA00023002"/>
    </source>
</evidence>
<gene>
    <name evidence="10" type="ORF">WN944_015471</name>
</gene>
<protein>
    <recommendedName>
        <fullName evidence="9">FAD-binding PCMH-type domain-containing protein</fullName>
    </recommendedName>
</protein>
<dbReference type="InterPro" id="IPR006094">
    <property type="entry name" value="Oxid_FAD_bind_N"/>
</dbReference>
<comment type="similarity">
    <text evidence="2">Belongs to the oxygen-dependent FAD-linked oxidoreductase family.</text>
</comment>
<evidence type="ECO:0000256" key="2">
    <source>
        <dbReference type="ARBA" id="ARBA00005466"/>
    </source>
</evidence>
<name>A0AAP0M7P6_9ROSI</name>
<evidence type="ECO:0000256" key="5">
    <source>
        <dbReference type="ARBA" id="ARBA00022741"/>
    </source>
</evidence>
<dbReference type="PANTHER" id="PTHR32448">
    <property type="entry name" value="OS08G0158400 PROTEIN"/>
    <property type="match status" value="1"/>
</dbReference>
<keyword evidence="5" id="KW-0547">Nucleotide-binding</keyword>
<reference evidence="10 11" key="1">
    <citation type="submission" date="2024-05" db="EMBL/GenBank/DDBJ databases">
        <title>Haplotype-resolved chromosome-level genome assembly of Huyou (Citrus changshanensis).</title>
        <authorList>
            <person name="Miao C."/>
            <person name="Chen W."/>
            <person name="Wu Y."/>
            <person name="Wang L."/>
            <person name="Zhao S."/>
            <person name="Grierson D."/>
            <person name="Xu C."/>
            <person name="Chen K."/>
        </authorList>
    </citation>
    <scope>NUCLEOTIDE SEQUENCE [LARGE SCALE GENOMIC DNA]</scope>
    <source>
        <strain evidence="10">01-14</strain>
        <tissue evidence="10">Leaf</tissue>
    </source>
</reference>
<dbReference type="InterPro" id="IPR016166">
    <property type="entry name" value="FAD-bd_PCMH"/>
</dbReference>
<dbReference type="GO" id="GO:0016491">
    <property type="term" value="F:oxidoreductase activity"/>
    <property type="evidence" value="ECO:0007669"/>
    <property type="project" value="UniProtKB-KW"/>
</dbReference>
<evidence type="ECO:0000313" key="10">
    <source>
        <dbReference type="EMBL" id="KAK9200274.1"/>
    </source>
</evidence>
<dbReference type="InterPro" id="IPR036318">
    <property type="entry name" value="FAD-bd_PCMH-like_sf"/>
</dbReference>
<sequence>MNAATASLSLSHSGSALSANYSLSCISKSSNKQLNFLPSKTNLCLQKRISLSLSVHLSSSSDGARLVVEDDLHAFLQILPSDLRDRLQNDSKRGQLLEVILDLGRLPEARYLGEFGGKYLRSTEVSVEELEYAQSAVGEFGGDNRAGIEGTLHRISAIRSRKGAIVGLTCRVGRAVSGHIDMVYDLLHYGKSILFVGRPGVGKTTVMREIARVLSDEFQKRVVIVDTSNEIGGDGDIPHSAIGTARRMQVPEPSLQHKVMIEAVENHMPEVIIVDEIGTEAEAHACRSIAERGVMLIGTAHGEWLENIIKNPILSDLIGGVDTVTLGDEEARARRCQKSILERKAPPTFYFLIEMRERHYWVTHKTEKSVDMLLRGKTPLVENLRFTDSSVPKPVAIILPESIDQLANSVLCCRNESMELRVRCGGHSYEGTSSFSSDGASFVILDMSNLNKISVDLESETAWVQGGATLGETYSAISEASNTHGFSAGSCPTVGVGGHIGGGGFGLLSRKYGLAADNVVDALLMDANGRLLNREAMGEDVFWAIRGGGGGVWGIVYAWKIKLLQVPRVVSGFVLSRPGSKQHVAKLVNKWQHVAPNLTDDFYLSCFIGAGLPETKSIGLSATFKGFYLGPKHEALTILNNFFPELRVSEKDGKEMSWIESILFFSGLSNGSTISDLKNRYNQDKNYFKAKSDYVRTPISVTGIRTALEILDKEPKGYVIFDPYGGIMHKIGSEEIAFPHRNGNLFTIQYIVAWYEEDNDKSNGYIDWIRAFYNAMTPFVSWGPRAAYINYMDIDLGEMELINSSFPSKDAVEIARVWGEKYFLKNYERLVKAKTIIDPNNIFSNQQGIPPMSSLDFKGKSSE</sequence>
<dbReference type="InterPro" id="IPR016167">
    <property type="entry name" value="FAD-bd_PCMH_sub1"/>
</dbReference>
<evidence type="ECO:0000256" key="3">
    <source>
        <dbReference type="ARBA" id="ARBA00022630"/>
    </source>
</evidence>
<dbReference type="Pfam" id="PF19568">
    <property type="entry name" value="Spore_III_AA"/>
    <property type="match status" value="1"/>
</dbReference>
<dbReference type="Gene3D" id="3.30.43.10">
    <property type="entry name" value="Uridine Diphospho-n-acetylenolpyruvylglucosamine Reductase, domain 2"/>
    <property type="match status" value="1"/>
</dbReference>
<keyword evidence="3" id="KW-0285">Flavoprotein</keyword>
<dbReference type="InterPro" id="IPR012951">
    <property type="entry name" value="BBE"/>
</dbReference>
<organism evidence="10 11">
    <name type="scientific">Citrus x changshan-huyou</name>
    <dbReference type="NCBI Taxonomy" id="2935761"/>
    <lineage>
        <taxon>Eukaryota</taxon>
        <taxon>Viridiplantae</taxon>
        <taxon>Streptophyta</taxon>
        <taxon>Embryophyta</taxon>
        <taxon>Tracheophyta</taxon>
        <taxon>Spermatophyta</taxon>
        <taxon>Magnoliopsida</taxon>
        <taxon>eudicotyledons</taxon>
        <taxon>Gunneridae</taxon>
        <taxon>Pentapetalae</taxon>
        <taxon>rosids</taxon>
        <taxon>malvids</taxon>
        <taxon>Sapindales</taxon>
        <taxon>Rutaceae</taxon>
        <taxon>Aurantioideae</taxon>
        <taxon>Citrus</taxon>
    </lineage>
</organism>
<dbReference type="SMART" id="SM00382">
    <property type="entry name" value="AAA"/>
    <property type="match status" value="1"/>
</dbReference>
<evidence type="ECO:0000256" key="4">
    <source>
        <dbReference type="ARBA" id="ARBA00022729"/>
    </source>
</evidence>
<comment type="caution">
    <text evidence="10">The sequence shown here is derived from an EMBL/GenBank/DDBJ whole genome shotgun (WGS) entry which is preliminary data.</text>
</comment>
<dbReference type="Pfam" id="PF08031">
    <property type="entry name" value="BBE"/>
    <property type="match status" value="1"/>
</dbReference>
<dbReference type="Pfam" id="PF01565">
    <property type="entry name" value="FAD_binding_4"/>
    <property type="match status" value="1"/>
</dbReference>
<comment type="cofactor">
    <cofactor evidence="1">
        <name>FAD</name>
        <dbReference type="ChEBI" id="CHEBI:57692"/>
    </cofactor>
</comment>
<keyword evidence="7" id="KW-0560">Oxidoreductase</keyword>
<keyword evidence="11" id="KW-1185">Reference proteome</keyword>
<dbReference type="Proteomes" id="UP001428341">
    <property type="component" value="Unassembled WGS sequence"/>
</dbReference>
<evidence type="ECO:0000256" key="1">
    <source>
        <dbReference type="ARBA" id="ARBA00001974"/>
    </source>
</evidence>
<evidence type="ECO:0000256" key="6">
    <source>
        <dbReference type="ARBA" id="ARBA00022827"/>
    </source>
</evidence>
<dbReference type="PROSITE" id="PS51387">
    <property type="entry name" value="FAD_PCMH"/>
    <property type="match status" value="1"/>
</dbReference>
<keyword evidence="6" id="KW-0274">FAD</keyword>
<evidence type="ECO:0000256" key="8">
    <source>
        <dbReference type="ARBA" id="ARBA00023180"/>
    </source>
</evidence>
<dbReference type="Gene3D" id="3.30.465.10">
    <property type="match status" value="1"/>
</dbReference>
<dbReference type="EMBL" id="JBCGBO010000005">
    <property type="protein sequence ID" value="KAK9200274.1"/>
    <property type="molecule type" value="Genomic_DNA"/>
</dbReference>
<dbReference type="InterPro" id="IPR027417">
    <property type="entry name" value="P-loop_NTPase"/>
</dbReference>
<dbReference type="InterPro" id="IPR003593">
    <property type="entry name" value="AAA+_ATPase"/>
</dbReference>
<feature type="domain" description="FAD-binding PCMH-type" evidence="9">
    <location>
        <begin position="390"/>
        <end position="566"/>
    </location>
</feature>
<proteinExistence type="inferred from homology"/>